<dbReference type="AlphaFoldDB" id="A0A381P9L7"/>
<dbReference type="EMBL" id="UINC01000896">
    <property type="protein sequence ID" value="SUZ62909.1"/>
    <property type="molecule type" value="Genomic_DNA"/>
</dbReference>
<gene>
    <name evidence="2" type="ORF">METZ01_LOCUS15763</name>
</gene>
<proteinExistence type="predicted"/>
<protein>
    <recommendedName>
        <fullName evidence="1">START domain-containing protein</fullName>
    </recommendedName>
</protein>
<evidence type="ECO:0000259" key="1">
    <source>
        <dbReference type="Pfam" id="PF01852"/>
    </source>
</evidence>
<name>A0A381P9L7_9ZZZZ</name>
<dbReference type="InterPro" id="IPR002913">
    <property type="entry name" value="START_lipid-bd_dom"/>
</dbReference>
<dbReference type="Pfam" id="PF01852">
    <property type="entry name" value="START"/>
    <property type="match status" value="1"/>
</dbReference>
<accession>A0A381P9L7</accession>
<dbReference type="GO" id="GO:0008289">
    <property type="term" value="F:lipid binding"/>
    <property type="evidence" value="ECO:0007669"/>
    <property type="project" value="InterPro"/>
</dbReference>
<organism evidence="2">
    <name type="scientific">marine metagenome</name>
    <dbReference type="NCBI Taxonomy" id="408172"/>
    <lineage>
        <taxon>unclassified sequences</taxon>
        <taxon>metagenomes</taxon>
        <taxon>ecological metagenomes</taxon>
    </lineage>
</organism>
<dbReference type="Gene3D" id="3.30.530.20">
    <property type="match status" value="1"/>
</dbReference>
<sequence>MINLLSLFNRSSLYITSLFLFVLYGHALSVEPLHNVENWNVLQDKKIWIGWAEEGDVPWCKAQTTFPFSMDKIAEILEDKANYPNVFKRIETTTMLEPEIVHIMLDMPFPIASRDYIVKYTTHLTGNDLLYQFRAVNHEKATLMKSYIRLVNAAGEWRLSPVNNNETKVIYTWNGELLGDFPDWALPRAWKTQGNEVLNWLLEATDKAINN</sequence>
<feature type="domain" description="START" evidence="1">
    <location>
        <begin position="71"/>
        <end position="198"/>
    </location>
</feature>
<reference evidence="2" key="1">
    <citation type="submission" date="2018-05" db="EMBL/GenBank/DDBJ databases">
        <authorList>
            <person name="Lanie J.A."/>
            <person name="Ng W.-L."/>
            <person name="Kazmierczak K.M."/>
            <person name="Andrzejewski T.M."/>
            <person name="Davidsen T.M."/>
            <person name="Wayne K.J."/>
            <person name="Tettelin H."/>
            <person name="Glass J.I."/>
            <person name="Rusch D."/>
            <person name="Podicherti R."/>
            <person name="Tsui H.-C.T."/>
            <person name="Winkler M.E."/>
        </authorList>
    </citation>
    <scope>NUCLEOTIDE SEQUENCE</scope>
</reference>
<dbReference type="SUPFAM" id="SSF55961">
    <property type="entry name" value="Bet v1-like"/>
    <property type="match status" value="1"/>
</dbReference>
<dbReference type="InterPro" id="IPR023393">
    <property type="entry name" value="START-like_dom_sf"/>
</dbReference>
<evidence type="ECO:0000313" key="2">
    <source>
        <dbReference type="EMBL" id="SUZ62909.1"/>
    </source>
</evidence>